<dbReference type="EMBL" id="BORU01000001">
    <property type="protein sequence ID" value="GIO54025.1"/>
    <property type="molecule type" value="Genomic_DNA"/>
</dbReference>
<protein>
    <submittedName>
        <fullName evidence="2">Pyridoxamine 5'-phosphate oxidase</fullName>
    </submittedName>
</protein>
<gene>
    <name evidence="2" type="ORF">J21TS7_23430</name>
</gene>
<comment type="caution">
    <text evidence="2">The sequence shown here is derived from an EMBL/GenBank/DDBJ whole genome shotgun (WGS) entry which is preliminary data.</text>
</comment>
<evidence type="ECO:0000313" key="3">
    <source>
        <dbReference type="Proteomes" id="UP000676601"/>
    </source>
</evidence>
<reference evidence="2 3" key="1">
    <citation type="submission" date="2021-03" db="EMBL/GenBank/DDBJ databases">
        <title>Antimicrobial resistance genes in bacteria isolated from Japanese honey, and their potential for conferring macrolide and lincosamide resistance in the American foulbrood pathogen Paenibacillus larvae.</title>
        <authorList>
            <person name="Okamoto M."/>
            <person name="Kumagai M."/>
            <person name="Kanamori H."/>
            <person name="Takamatsu D."/>
        </authorList>
    </citation>
    <scope>NUCLEOTIDE SEQUENCE [LARGE SCALE GENOMIC DNA]</scope>
    <source>
        <strain evidence="2 3">J21TS7</strain>
    </source>
</reference>
<dbReference type="PANTHER" id="PTHR39336">
    <property type="entry name" value="PYRIDOXAMINE PHOSPHATE OXIDASE FAMILY PROTEIN (AFU_ORTHOLOGUE AFUA_6G11440)"/>
    <property type="match status" value="1"/>
</dbReference>
<dbReference type="SUPFAM" id="SSF50475">
    <property type="entry name" value="FMN-binding split barrel"/>
    <property type="match status" value="1"/>
</dbReference>
<keyword evidence="3" id="KW-1185">Reference proteome</keyword>
<evidence type="ECO:0000259" key="1">
    <source>
        <dbReference type="Pfam" id="PF01243"/>
    </source>
</evidence>
<accession>A0ABQ4LC90</accession>
<dbReference type="Gene3D" id="2.30.110.10">
    <property type="entry name" value="Electron Transport, Fmn-binding Protein, Chain A"/>
    <property type="match status" value="1"/>
</dbReference>
<evidence type="ECO:0000313" key="2">
    <source>
        <dbReference type="EMBL" id="GIO54025.1"/>
    </source>
</evidence>
<dbReference type="Pfam" id="PF01243">
    <property type="entry name" value="PNPOx_N"/>
    <property type="match status" value="1"/>
</dbReference>
<proteinExistence type="predicted"/>
<feature type="domain" description="Pyridoxamine 5'-phosphate oxidase N-terminal" evidence="1">
    <location>
        <begin position="23"/>
        <end position="147"/>
    </location>
</feature>
<dbReference type="InterPro" id="IPR011576">
    <property type="entry name" value="Pyridox_Oxase_N"/>
</dbReference>
<sequence length="200" mass="22766">MNLINRQSTNGGIQMGKQFPAMLPEHMDFIRKQHMFFVGTAPLSQEGHVNLSPKGYDTFRILSENRVAYLDLTGSGNETSAHLEENGRITIMFCAFEGPANIMRLYGTGTVILPESREWETLYPLFDPMPGARQIITIDVHKVQTSCGYAVPFMTYEKERDTLNRWAEHKGEQGLHDYWQEKNRSTIDGMPTPLGRRLGL</sequence>
<organism evidence="2 3">
    <name type="scientific">Paenibacillus cineris</name>
    <dbReference type="NCBI Taxonomy" id="237530"/>
    <lineage>
        <taxon>Bacteria</taxon>
        <taxon>Bacillati</taxon>
        <taxon>Bacillota</taxon>
        <taxon>Bacilli</taxon>
        <taxon>Bacillales</taxon>
        <taxon>Paenibacillaceae</taxon>
        <taxon>Paenibacillus</taxon>
    </lineage>
</organism>
<dbReference type="InterPro" id="IPR012349">
    <property type="entry name" value="Split_barrel_FMN-bd"/>
</dbReference>
<name>A0ABQ4LC90_9BACL</name>
<dbReference type="Proteomes" id="UP000676601">
    <property type="component" value="Unassembled WGS sequence"/>
</dbReference>
<dbReference type="PANTHER" id="PTHR39336:SF1">
    <property type="entry name" value="PYRIDOXAMINE PHOSPHATE OXIDASE FAMILY PROTEIN (AFU_ORTHOLOGUE AFUA_6G11440)"/>
    <property type="match status" value="1"/>
</dbReference>